<dbReference type="EnsemblMetazoa" id="SCAU004666-RA">
    <property type="protein sequence ID" value="SCAU004666-PA"/>
    <property type="gene ID" value="SCAU004666"/>
</dbReference>
<dbReference type="AlphaFoldDB" id="A0A1I8P439"/>
<dbReference type="EnsemblMetazoa" id="SCAU004666-RC">
    <property type="protein sequence ID" value="SCAU004666-PC"/>
    <property type="gene ID" value="SCAU004666"/>
</dbReference>
<reference evidence="1" key="2">
    <citation type="submission" date="2020-05" db="UniProtKB">
        <authorList>
            <consortium name="EnsemblMetazoa"/>
        </authorList>
    </citation>
    <scope>IDENTIFICATION</scope>
    <source>
        <strain evidence="1">USDA</strain>
    </source>
</reference>
<dbReference type="Proteomes" id="UP000095300">
    <property type="component" value="Unassembled WGS sequence"/>
</dbReference>
<proteinExistence type="predicted"/>
<organism evidence="1 2">
    <name type="scientific">Stomoxys calcitrans</name>
    <name type="common">Stable fly</name>
    <name type="synonym">Conops calcitrans</name>
    <dbReference type="NCBI Taxonomy" id="35570"/>
    <lineage>
        <taxon>Eukaryota</taxon>
        <taxon>Metazoa</taxon>
        <taxon>Ecdysozoa</taxon>
        <taxon>Arthropoda</taxon>
        <taxon>Hexapoda</taxon>
        <taxon>Insecta</taxon>
        <taxon>Pterygota</taxon>
        <taxon>Neoptera</taxon>
        <taxon>Endopterygota</taxon>
        <taxon>Diptera</taxon>
        <taxon>Brachycera</taxon>
        <taxon>Muscomorpha</taxon>
        <taxon>Muscoidea</taxon>
        <taxon>Muscidae</taxon>
        <taxon>Stomoxys</taxon>
    </lineage>
</organism>
<dbReference type="VEuPathDB" id="VectorBase:SCAU004666"/>
<keyword evidence="2" id="KW-1185">Reference proteome</keyword>
<dbReference type="KEGG" id="scac:106093255"/>
<dbReference type="OrthoDB" id="16679at2759"/>
<name>A0A1I8P439_STOCA</name>
<dbReference type="EnsemblMetazoa" id="SCAU004666-RB">
    <property type="protein sequence ID" value="SCAU004666-PB"/>
    <property type="gene ID" value="SCAU004666"/>
</dbReference>
<evidence type="ECO:0000313" key="2">
    <source>
        <dbReference type="Proteomes" id="UP000095300"/>
    </source>
</evidence>
<accession>A0A1I8P439</accession>
<reference evidence="2" key="1">
    <citation type="submission" date="2015-05" db="EMBL/GenBank/DDBJ databases">
        <authorList>
            <person name="Wilson R.K."/>
            <person name="Warren W.C."/>
            <person name="Olafson P."/>
        </authorList>
    </citation>
    <scope>NUCLEOTIDE SEQUENCE [LARGE SCALE GENOMIC DNA]</scope>
    <source>
        <strain evidence="2">USDA</strain>
    </source>
</reference>
<sequence>MLLNSYGQPTILKDDETNASSLEWRDAPMILCHKDSIFERYFPKYWKGTLYSSEAIINSVIQSNDQVPWTVPYKSIPLLPSEVFNITLKDGNKIKLTMIPLFENMMFIIEDEYVKSIVTDNLTPKDLYHLTHQKIVRDRINEGIDVLYINDAAYQELEKNDKNPSKFLLRSIAHTVQPAFIKGYFNNPLPQSLLDCCSTHN</sequence>
<evidence type="ECO:0000313" key="1">
    <source>
        <dbReference type="EnsemblMetazoa" id="SCAU004666-PC"/>
    </source>
</evidence>
<protein>
    <submittedName>
        <fullName evidence="1">Uncharacterized protein</fullName>
    </submittedName>
</protein>
<gene>
    <name evidence="1" type="primary">106093255</name>
</gene>